<keyword evidence="8" id="KW-1185">Reference proteome</keyword>
<protein>
    <recommendedName>
        <fullName evidence="6">RING-type domain-containing protein</fullName>
    </recommendedName>
</protein>
<evidence type="ECO:0000256" key="1">
    <source>
        <dbReference type="ARBA" id="ARBA00022723"/>
    </source>
</evidence>
<evidence type="ECO:0000259" key="6">
    <source>
        <dbReference type="PROSITE" id="PS50089"/>
    </source>
</evidence>
<dbReference type="GO" id="GO:0016567">
    <property type="term" value="P:protein ubiquitination"/>
    <property type="evidence" value="ECO:0007669"/>
    <property type="project" value="TreeGrafter"/>
</dbReference>
<dbReference type="OrthoDB" id="24526at2759"/>
<evidence type="ECO:0000256" key="3">
    <source>
        <dbReference type="ARBA" id="ARBA00022833"/>
    </source>
</evidence>
<feature type="compositionally biased region" description="Low complexity" evidence="5">
    <location>
        <begin position="390"/>
        <end position="424"/>
    </location>
</feature>
<dbReference type="GO" id="GO:0008270">
    <property type="term" value="F:zinc ion binding"/>
    <property type="evidence" value="ECO:0007669"/>
    <property type="project" value="UniProtKB-KW"/>
</dbReference>
<dbReference type="CDD" id="cd16646">
    <property type="entry name" value="mRING-HC-C2H2C4_MDM2-like"/>
    <property type="match status" value="1"/>
</dbReference>
<keyword evidence="3" id="KW-0862">Zinc</keyword>
<feature type="compositionally biased region" description="Low complexity" evidence="5">
    <location>
        <begin position="21"/>
        <end position="32"/>
    </location>
</feature>
<name>A0A9N9RRB2_9DIPT</name>
<proteinExistence type="predicted"/>
<feature type="compositionally biased region" description="Acidic residues" evidence="5">
    <location>
        <begin position="440"/>
        <end position="449"/>
    </location>
</feature>
<dbReference type="SUPFAM" id="SSF57850">
    <property type="entry name" value="RING/U-box"/>
    <property type="match status" value="1"/>
</dbReference>
<evidence type="ECO:0000256" key="5">
    <source>
        <dbReference type="SAM" id="MobiDB-lite"/>
    </source>
</evidence>
<dbReference type="PANTHER" id="PTHR46858:SF5">
    <property type="entry name" value="E3 UBIQUITIN-PROTEIN LIGASE APD1-RELATED"/>
    <property type="match status" value="1"/>
</dbReference>
<dbReference type="Gene3D" id="3.30.40.10">
    <property type="entry name" value="Zinc/RING finger domain, C3HC4 (zinc finger)"/>
    <property type="match status" value="1"/>
</dbReference>
<sequence length="550" mass="62007">MNFSSVQDLKKQQHQKNGKWNNVGISGGESSNINSRSSYYIKLAPESPLNQSLDIYNDESSYDSFHNQETDVCKDSTDDDFSDTASSKTEGYAVLDVEYEVASSSDEDDSDNTSESSGTDEFTLEAATTAFYEFNALMNGHLLEDDDSDEFILADTEDDTDGSVDLELGQADYWKCVKCNNRQNNPLYRYCEKCYQVRKSLFPPRPKKLRKTRTTPNRKRKMAQQSQDYSTTEIDSDSEFDSPVKKKFMSNRDESASPTINSSCIKNGNQTIIKDKHSNENSKHANSAGELSCNHTSSDDCGDDGEIVSYKNSDVITKIKVTPSASIEIAKVSSYPSTSLNIKLESSRENNKYVEYKVENKIIQNVYRQELKCIRQRLPPNHLEWKDSGVSSCQESSQEFSSSPVEEGYLARSSSNVSSRSTDSQPDFPASQASTQIQQDSDEETDSEEILTRVEEFTKERQDKMKDSSSIRPVASDLQQSSEELMADINDSNLGICRFCMINPKNGVFVHNNCLHLCCCYKCALKVWKKRKSCPICNCKIKNVTKLFVH</sequence>
<feature type="region of interest" description="Disordered" evidence="5">
    <location>
        <begin position="60"/>
        <end position="87"/>
    </location>
</feature>
<evidence type="ECO:0000313" key="8">
    <source>
        <dbReference type="Proteomes" id="UP001153620"/>
    </source>
</evidence>
<feature type="compositionally biased region" description="Basic residues" evidence="5">
    <location>
        <begin position="205"/>
        <end position="222"/>
    </location>
</feature>
<dbReference type="PROSITE" id="PS50089">
    <property type="entry name" value="ZF_RING_2"/>
    <property type="match status" value="1"/>
</dbReference>
<dbReference type="AlphaFoldDB" id="A0A9N9RRB2"/>
<dbReference type="EMBL" id="OU895878">
    <property type="protein sequence ID" value="CAG9801968.1"/>
    <property type="molecule type" value="Genomic_DNA"/>
</dbReference>
<dbReference type="PANTHER" id="PTHR46858">
    <property type="entry name" value="OS05G0521000 PROTEIN"/>
    <property type="match status" value="1"/>
</dbReference>
<dbReference type="GO" id="GO:0010468">
    <property type="term" value="P:regulation of gene expression"/>
    <property type="evidence" value="ECO:0007669"/>
    <property type="project" value="TreeGrafter"/>
</dbReference>
<feature type="region of interest" description="Disordered" evidence="5">
    <location>
        <begin position="101"/>
        <end position="120"/>
    </location>
</feature>
<dbReference type="SUPFAM" id="SSF90209">
    <property type="entry name" value="Ran binding protein zinc finger-like"/>
    <property type="match status" value="1"/>
</dbReference>
<reference evidence="7" key="2">
    <citation type="submission" date="2022-10" db="EMBL/GenBank/DDBJ databases">
        <authorList>
            <consortium name="ENA_rothamsted_submissions"/>
            <consortium name="culmorum"/>
            <person name="King R."/>
        </authorList>
    </citation>
    <scope>NUCLEOTIDE SEQUENCE</scope>
</reference>
<dbReference type="GO" id="GO:0043066">
    <property type="term" value="P:negative regulation of apoptotic process"/>
    <property type="evidence" value="ECO:0007669"/>
    <property type="project" value="TreeGrafter"/>
</dbReference>
<evidence type="ECO:0000313" key="7">
    <source>
        <dbReference type="EMBL" id="CAG9801968.1"/>
    </source>
</evidence>
<keyword evidence="2 4" id="KW-0863">Zinc-finger</keyword>
<dbReference type="InterPro" id="IPR013083">
    <property type="entry name" value="Znf_RING/FYVE/PHD"/>
</dbReference>
<keyword evidence="1" id="KW-0479">Metal-binding</keyword>
<feature type="compositionally biased region" description="Basic and acidic residues" evidence="5">
    <location>
        <begin position="450"/>
        <end position="469"/>
    </location>
</feature>
<dbReference type="Proteomes" id="UP001153620">
    <property type="component" value="Chromosome 2"/>
</dbReference>
<evidence type="ECO:0000256" key="2">
    <source>
        <dbReference type="ARBA" id="ARBA00022771"/>
    </source>
</evidence>
<reference evidence="7" key="1">
    <citation type="submission" date="2022-01" db="EMBL/GenBank/DDBJ databases">
        <authorList>
            <person name="King R."/>
        </authorList>
    </citation>
    <scope>NUCLEOTIDE SEQUENCE</scope>
</reference>
<feature type="region of interest" description="Disordered" evidence="5">
    <location>
        <begin position="1"/>
        <end position="32"/>
    </location>
</feature>
<dbReference type="Gene3D" id="2.30.30.380">
    <property type="entry name" value="Zn-finger domain of Sec23/24"/>
    <property type="match status" value="1"/>
</dbReference>
<organism evidence="7 8">
    <name type="scientific">Chironomus riparius</name>
    <dbReference type="NCBI Taxonomy" id="315576"/>
    <lineage>
        <taxon>Eukaryota</taxon>
        <taxon>Metazoa</taxon>
        <taxon>Ecdysozoa</taxon>
        <taxon>Arthropoda</taxon>
        <taxon>Hexapoda</taxon>
        <taxon>Insecta</taxon>
        <taxon>Pterygota</taxon>
        <taxon>Neoptera</taxon>
        <taxon>Endopterygota</taxon>
        <taxon>Diptera</taxon>
        <taxon>Nematocera</taxon>
        <taxon>Chironomoidea</taxon>
        <taxon>Chironomidae</taxon>
        <taxon>Chironominae</taxon>
        <taxon>Chironomus</taxon>
    </lineage>
</organism>
<dbReference type="InterPro" id="IPR036443">
    <property type="entry name" value="Znf_RanBP2_sf"/>
</dbReference>
<accession>A0A9N9RRB2</accession>
<dbReference type="InterPro" id="IPR001841">
    <property type="entry name" value="Znf_RING"/>
</dbReference>
<gene>
    <name evidence="7" type="ORF">CHIRRI_LOCUS4885</name>
</gene>
<feature type="compositionally biased region" description="Polar residues" evidence="5">
    <location>
        <begin position="223"/>
        <end position="233"/>
    </location>
</feature>
<dbReference type="GO" id="GO:0061630">
    <property type="term" value="F:ubiquitin protein ligase activity"/>
    <property type="evidence" value="ECO:0007669"/>
    <property type="project" value="TreeGrafter"/>
</dbReference>
<feature type="region of interest" description="Disordered" evidence="5">
    <location>
        <begin position="205"/>
        <end position="243"/>
    </location>
</feature>
<dbReference type="Pfam" id="PF13920">
    <property type="entry name" value="zf-C3HC4_3"/>
    <property type="match status" value="1"/>
</dbReference>
<feature type="region of interest" description="Disordered" evidence="5">
    <location>
        <begin position="387"/>
        <end position="477"/>
    </location>
</feature>
<feature type="compositionally biased region" description="Basic and acidic residues" evidence="5">
    <location>
        <begin position="66"/>
        <end position="76"/>
    </location>
</feature>
<evidence type="ECO:0000256" key="4">
    <source>
        <dbReference type="PROSITE-ProRule" id="PRU00175"/>
    </source>
</evidence>
<feature type="domain" description="RING-type" evidence="6">
    <location>
        <begin position="497"/>
        <end position="538"/>
    </location>
</feature>